<proteinExistence type="predicted"/>
<evidence type="ECO:0000313" key="1">
    <source>
        <dbReference type="EMBL" id="PKC50364.1"/>
    </source>
</evidence>
<dbReference type="VEuPathDB" id="FungiDB:RhiirA1_486566"/>
<dbReference type="EMBL" id="LLXH01010214">
    <property type="protein sequence ID" value="PKC50364.1"/>
    <property type="molecule type" value="Genomic_DNA"/>
</dbReference>
<reference evidence="1 2" key="2">
    <citation type="submission" date="2017-10" db="EMBL/GenBank/DDBJ databases">
        <title>Genome analyses suggest a sexual origin of heterokaryosis in a supposedly ancient asexual fungus.</title>
        <authorList>
            <person name="Corradi N."/>
            <person name="Sedzielewska K."/>
            <person name="Noel J."/>
            <person name="Charron P."/>
            <person name="Farinelli L."/>
            <person name="Marton T."/>
            <person name="Kruger M."/>
            <person name="Pelin A."/>
            <person name="Brachmann A."/>
            <person name="Corradi N."/>
        </authorList>
    </citation>
    <scope>NUCLEOTIDE SEQUENCE [LARGE SCALE GENOMIC DNA]</scope>
    <source>
        <strain evidence="1 2">A1</strain>
    </source>
</reference>
<organism evidence="1 2">
    <name type="scientific">Rhizophagus irregularis</name>
    <dbReference type="NCBI Taxonomy" id="588596"/>
    <lineage>
        <taxon>Eukaryota</taxon>
        <taxon>Fungi</taxon>
        <taxon>Fungi incertae sedis</taxon>
        <taxon>Mucoromycota</taxon>
        <taxon>Glomeromycotina</taxon>
        <taxon>Glomeromycetes</taxon>
        <taxon>Glomerales</taxon>
        <taxon>Glomeraceae</taxon>
        <taxon>Rhizophagus</taxon>
    </lineage>
</organism>
<sequence length="106" mass="12079">MDFWNFTCKPASFDLIIFDDDFVLEREVCKALGDEDDFVLEREVREALSDEDDFVLEKEVREALGNLKVLSDEEDDFVLKGDHKVSDDILEVRKAVSSSSTLGGTR</sequence>
<evidence type="ECO:0000313" key="2">
    <source>
        <dbReference type="Proteomes" id="UP000232688"/>
    </source>
</evidence>
<reference evidence="1 2" key="1">
    <citation type="submission" date="2017-10" db="EMBL/GenBank/DDBJ databases">
        <title>Extensive intraspecific genome diversity in a model arbuscular mycorrhizal fungus.</title>
        <authorList>
            <person name="Chen E.C.H."/>
            <person name="Morin E."/>
            <person name="Baudet D."/>
            <person name="Noel J."/>
            <person name="Ndikumana S."/>
            <person name="Charron P."/>
            <person name="St-Onge C."/>
            <person name="Giorgi J."/>
            <person name="Grigoriev I.V."/>
            <person name="Roux C."/>
            <person name="Martin F.M."/>
            <person name="Corradi N."/>
        </authorList>
    </citation>
    <scope>NUCLEOTIDE SEQUENCE [LARGE SCALE GENOMIC DNA]</scope>
    <source>
        <strain evidence="1 2">A1</strain>
    </source>
</reference>
<comment type="caution">
    <text evidence="1">The sequence shown here is derived from an EMBL/GenBank/DDBJ whole genome shotgun (WGS) entry which is preliminary data.</text>
</comment>
<dbReference type="Proteomes" id="UP000232688">
    <property type="component" value="Unassembled WGS sequence"/>
</dbReference>
<dbReference type="VEuPathDB" id="FungiDB:RhiirFUN_016359"/>
<gene>
    <name evidence="1" type="ORF">RhiirA1_486566</name>
</gene>
<dbReference type="AlphaFoldDB" id="A0A2N0QH38"/>
<name>A0A2N0QH38_9GLOM</name>
<protein>
    <submittedName>
        <fullName evidence="1">Uncharacterized protein</fullName>
    </submittedName>
</protein>
<dbReference type="VEuPathDB" id="FungiDB:FUN_005842"/>
<accession>A0A2N0QH38</accession>